<dbReference type="GO" id="GO:0004519">
    <property type="term" value="F:endonuclease activity"/>
    <property type="evidence" value="ECO:0007669"/>
    <property type="project" value="UniProtKB-KW"/>
</dbReference>
<evidence type="ECO:0000313" key="2">
    <source>
        <dbReference type="EMBL" id="MDR6241942.1"/>
    </source>
</evidence>
<dbReference type="Pfam" id="PF00270">
    <property type="entry name" value="DEAD"/>
    <property type="match status" value="1"/>
</dbReference>
<feature type="domain" description="Helicase ATP-binding" evidence="1">
    <location>
        <begin position="43"/>
        <end position="250"/>
    </location>
</feature>
<keyword evidence="2" id="KW-0255">Endonuclease</keyword>
<reference evidence="2" key="1">
    <citation type="submission" date="2023-07" db="EMBL/GenBank/DDBJ databases">
        <title>Genomic Encyclopedia of Type Strains, Phase IV (KMG-IV): sequencing the most valuable type-strain genomes for metagenomic binning, comparative biology and taxonomic classification.</title>
        <authorList>
            <person name="Goeker M."/>
        </authorList>
    </citation>
    <scope>NUCLEOTIDE SEQUENCE</scope>
    <source>
        <strain evidence="2">DSM 26174</strain>
    </source>
</reference>
<proteinExistence type="predicted"/>
<keyword evidence="2" id="KW-0378">Hydrolase</keyword>
<dbReference type="PANTHER" id="PTHR47957:SF3">
    <property type="entry name" value="ATP-DEPENDENT HELICASE HRQ1"/>
    <property type="match status" value="1"/>
</dbReference>
<dbReference type="GO" id="GO:0006289">
    <property type="term" value="P:nucleotide-excision repair"/>
    <property type="evidence" value="ECO:0007669"/>
    <property type="project" value="TreeGrafter"/>
</dbReference>
<dbReference type="InterPro" id="IPR017575">
    <property type="entry name" value="CRISPR-assoc_helicase_Cas3"/>
</dbReference>
<dbReference type="EC" id="3.1.-.-" evidence="2"/>
<dbReference type="SMART" id="SM00487">
    <property type="entry name" value="DEXDc"/>
    <property type="match status" value="1"/>
</dbReference>
<dbReference type="RefSeq" id="WP_309943154.1">
    <property type="nucleotide sequence ID" value="NZ_AP025311.1"/>
</dbReference>
<dbReference type="GO" id="GO:0003676">
    <property type="term" value="F:nucleic acid binding"/>
    <property type="evidence" value="ECO:0007669"/>
    <property type="project" value="InterPro"/>
</dbReference>
<dbReference type="Proteomes" id="UP001185092">
    <property type="component" value="Unassembled WGS sequence"/>
</dbReference>
<comment type="caution">
    <text evidence="2">The sequence shown here is derived from an EMBL/GenBank/DDBJ whole genome shotgun (WGS) entry which is preliminary data.</text>
</comment>
<dbReference type="AlphaFoldDB" id="A0AAE3XST9"/>
<dbReference type="Gene3D" id="3.40.50.300">
    <property type="entry name" value="P-loop containing nucleotide triphosphate hydrolases"/>
    <property type="match status" value="2"/>
</dbReference>
<organism evidence="2 3">
    <name type="scientific">Aureibacter tunicatorum</name>
    <dbReference type="NCBI Taxonomy" id="866807"/>
    <lineage>
        <taxon>Bacteria</taxon>
        <taxon>Pseudomonadati</taxon>
        <taxon>Bacteroidota</taxon>
        <taxon>Cytophagia</taxon>
        <taxon>Cytophagales</taxon>
        <taxon>Persicobacteraceae</taxon>
        <taxon>Aureibacter</taxon>
    </lineage>
</organism>
<dbReference type="InterPro" id="IPR014001">
    <property type="entry name" value="Helicase_ATP-bd"/>
</dbReference>
<dbReference type="GO" id="GO:0016787">
    <property type="term" value="F:hydrolase activity"/>
    <property type="evidence" value="ECO:0007669"/>
    <property type="project" value="UniProtKB-KW"/>
</dbReference>
<sequence length="676" mass="78244">MPNLPITIPPQYVPQVQETATFKRPNKPAFEGRMHRMQQIMRDEFEKLPLITEVIAPTGTGKSYAFAFPCLKYAGDKYNKKCGLIILPTNTLIDELHGEFSAMFPDLNIVKATGKSLDEADKKGSKQRWEALEEMASQADLMITNPDILNYAMLGGYDENIQRLMKRYTGNPRFKMSGGKTYWHFLHNFDYIIYDEFHLYDEEQLASIMLMLELRQAIVHESARFFFVTATPEEQVATFLQEREYDFISIEKCLQADKSSGNLAKTFTRLQEEIVDSPDNARCIHGSLEVDFTVNTNISEVLNDKIEEIAEQKEKRIKVLIIFNALYDLQRQSDYLRHSLPDHIIHEVSGYEDQGHHEADVILSTSKAEVGANFGVDYCIMQAGFNWRSFLQRFGRTARGEMSGKIIVSLTKKEKPIFNKLSKAFADQNICPYYDFAQIIKNSFARPDYYAQKVSPFMGQFLFALSNKMMNTHEFTSRTYFKKVIEDLPMPDLQKAQYKYFSLINSKVNELSNARNHDWNTWWQAYLNTYLSFRGSSVNVQVKDLELDAKLITYSKEWVLQNKAIIDVENKGEEGKEILVVDGLREEQDKDLLFETDTIPFARAQHNRFFKRKEKYEPEKLFKRALKEIQKNETIGPNARKEEELIDSLKGISKYFSTKRLNIIGVQGSDGESVIF</sequence>
<name>A0AAE3XST9_9BACT</name>
<dbReference type="GO" id="GO:0005524">
    <property type="term" value="F:ATP binding"/>
    <property type="evidence" value="ECO:0007669"/>
    <property type="project" value="InterPro"/>
</dbReference>
<dbReference type="EMBL" id="JAVDQD010000014">
    <property type="protein sequence ID" value="MDR6241942.1"/>
    <property type="molecule type" value="Genomic_DNA"/>
</dbReference>
<dbReference type="EC" id="3.6.4.-" evidence="2"/>
<dbReference type="PROSITE" id="PS51192">
    <property type="entry name" value="HELICASE_ATP_BIND_1"/>
    <property type="match status" value="1"/>
</dbReference>
<dbReference type="GO" id="GO:0043138">
    <property type="term" value="F:3'-5' DNA helicase activity"/>
    <property type="evidence" value="ECO:0007669"/>
    <property type="project" value="TreeGrafter"/>
</dbReference>
<protein>
    <submittedName>
        <fullName evidence="2">CRISPR-associated endonuclease/helicase Cas3</fullName>
        <ecNumber evidence="2">3.1.-.-</ecNumber>
        <ecNumber evidence="2">3.6.4.-</ecNumber>
    </submittedName>
</protein>
<accession>A0AAE3XST9</accession>
<evidence type="ECO:0000313" key="3">
    <source>
        <dbReference type="Proteomes" id="UP001185092"/>
    </source>
</evidence>
<gene>
    <name evidence="2" type="ORF">HNQ88_005029</name>
</gene>
<evidence type="ECO:0000259" key="1">
    <source>
        <dbReference type="PROSITE" id="PS51192"/>
    </source>
</evidence>
<dbReference type="GO" id="GO:0036297">
    <property type="term" value="P:interstrand cross-link repair"/>
    <property type="evidence" value="ECO:0007669"/>
    <property type="project" value="TreeGrafter"/>
</dbReference>
<dbReference type="InterPro" id="IPR011545">
    <property type="entry name" value="DEAD/DEAH_box_helicase_dom"/>
</dbReference>
<dbReference type="SUPFAM" id="SSF52540">
    <property type="entry name" value="P-loop containing nucleoside triphosphate hydrolases"/>
    <property type="match status" value="1"/>
</dbReference>
<keyword evidence="2" id="KW-0540">Nuclease</keyword>
<dbReference type="PANTHER" id="PTHR47957">
    <property type="entry name" value="ATP-DEPENDENT HELICASE HRQ1"/>
    <property type="match status" value="1"/>
</dbReference>
<dbReference type="NCBIfam" id="TIGR03158">
    <property type="entry name" value="cas3_cyano"/>
    <property type="match status" value="1"/>
</dbReference>
<keyword evidence="3" id="KW-1185">Reference proteome</keyword>
<dbReference type="InterPro" id="IPR027417">
    <property type="entry name" value="P-loop_NTPase"/>
</dbReference>